<dbReference type="GO" id="GO:0031419">
    <property type="term" value="F:cobalamin binding"/>
    <property type="evidence" value="ECO:0007669"/>
    <property type="project" value="InterPro"/>
</dbReference>
<dbReference type="NCBIfam" id="TIGR04072">
    <property type="entry name" value="rSAM_ladder_B12"/>
    <property type="match status" value="1"/>
</dbReference>
<keyword evidence="5" id="KW-0411">Iron-sulfur</keyword>
<dbReference type="SUPFAM" id="SSF52242">
    <property type="entry name" value="Cobalamin (vitamin B12)-binding domain"/>
    <property type="match status" value="1"/>
</dbReference>
<evidence type="ECO:0000313" key="8">
    <source>
        <dbReference type="EMBL" id="ABK98549.1"/>
    </source>
</evidence>
<dbReference type="Pfam" id="PF04055">
    <property type="entry name" value="Radical_SAM"/>
    <property type="match status" value="1"/>
</dbReference>
<proteinExistence type="predicted"/>
<sequence>MISANVTLYPYPVYPLGMSMVAAALSGAGHEVQQLDYLQQERSLESVLEEVKRFQPGMIGISVRNIDNVNLLNTEYYIHNVKNMVDAIRTVSDARIVLGGAGFSLIPEQILEETGADFGVIGEGEQLMVAFADGAERGIYPQKRLLGPASPLSGDDIGSALYDEGLTRFYLQSGNIASIQTKRGCSHHCVYCTYPLLEGSCLRSRDPVKVVDDIELLRDKHGTGYIFFVDSVFNDDSGIYLGVVDEMLHRKVNIPWTGYIKPGNLNDEIVERMKSTGFASAEVGSDAACDSTLARMGKDFTFADIRECNDLLTRHGIATCHFFMFGGPGETEETVKEGIANILSLKKCVIFIFMGIRLLPNTPLAKIAVREGVIDSESDMLQPVYYIAPNLDRDWLERTLTEAFAGVRHCLFPPDCMDNCLNVLHKLGYSGPMWDLLTKEKPRRRGAHAAA</sequence>
<dbReference type="RefSeq" id="WP_011734858.1">
    <property type="nucleotide sequence ID" value="NC_008609.1"/>
</dbReference>
<dbReference type="Pfam" id="PF02310">
    <property type="entry name" value="B12-binding"/>
    <property type="match status" value="1"/>
</dbReference>
<evidence type="ECO:0000259" key="6">
    <source>
        <dbReference type="PROSITE" id="PS51332"/>
    </source>
</evidence>
<feature type="domain" description="Radical SAM core" evidence="7">
    <location>
        <begin position="171"/>
        <end position="398"/>
    </location>
</feature>
<dbReference type="Gene3D" id="3.40.50.280">
    <property type="entry name" value="Cobalamin-binding domain"/>
    <property type="match status" value="1"/>
</dbReference>
<evidence type="ECO:0000313" key="9">
    <source>
        <dbReference type="Proteomes" id="UP000006732"/>
    </source>
</evidence>
<evidence type="ECO:0000259" key="7">
    <source>
        <dbReference type="PROSITE" id="PS51918"/>
    </source>
</evidence>
<dbReference type="CDD" id="cd01335">
    <property type="entry name" value="Radical_SAM"/>
    <property type="match status" value="1"/>
</dbReference>
<dbReference type="InterPro" id="IPR023969">
    <property type="entry name" value="CHP04072_B12-bd/rSAM"/>
</dbReference>
<dbReference type="GO" id="GO:0046872">
    <property type="term" value="F:metal ion binding"/>
    <property type="evidence" value="ECO:0007669"/>
    <property type="project" value="UniProtKB-KW"/>
</dbReference>
<name>A1AMH9_PELPD</name>
<dbReference type="PROSITE" id="PS51332">
    <property type="entry name" value="B12_BINDING"/>
    <property type="match status" value="1"/>
</dbReference>
<keyword evidence="3" id="KW-0479">Metal-binding</keyword>
<protein>
    <submittedName>
        <fullName evidence="8">Radical SAM domain protein</fullName>
    </submittedName>
</protein>
<dbReference type="GO" id="GO:0005829">
    <property type="term" value="C:cytosol"/>
    <property type="evidence" value="ECO:0007669"/>
    <property type="project" value="TreeGrafter"/>
</dbReference>
<keyword evidence="4" id="KW-0408">Iron</keyword>
<dbReference type="SUPFAM" id="SSF102114">
    <property type="entry name" value="Radical SAM enzymes"/>
    <property type="match status" value="1"/>
</dbReference>
<comment type="cofactor">
    <cofactor evidence="1">
        <name>[4Fe-4S] cluster</name>
        <dbReference type="ChEBI" id="CHEBI:49883"/>
    </cofactor>
</comment>
<keyword evidence="9" id="KW-1185">Reference proteome</keyword>
<gene>
    <name evidence="8" type="ordered locus">Ppro_0920</name>
</gene>
<dbReference type="SFLD" id="SFLDS00029">
    <property type="entry name" value="Radical_SAM"/>
    <property type="match status" value="1"/>
</dbReference>
<dbReference type="InterPro" id="IPR006638">
    <property type="entry name" value="Elp3/MiaA/NifB-like_rSAM"/>
</dbReference>
<dbReference type="InterPro" id="IPR034466">
    <property type="entry name" value="Methyltransferase_Class_B"/>
</dbReference>
<dbReference type="Proteomes" id="UP000006732">
    <property type="component" value="Chromosome"/>
</dbReference>
<keyword evidence="2" id="KW-0949">S-adenosyl-L-methionine</keyword>
<dbReference type="InterPro" id="IPR007197">
    <property type="entry name" value="rSAM"/>
</dbReference>
<dbReference type="KEGG" id="ppd:Ppro_0920"/>
<evidence type="ECO:0000256" key="1">
    <source>
        <dbReference type="ARBA" id="ARBA00001966"/>
    </source>
</evidence>
<dbReference type="PROSITE" id="PS51918">
    <property type="entry name" value="RADICAL_SAM"/>
    <property type="match status" value="1"/>
</dbReference>
<dbReference type="InterPro" id="IPR023404">
    <property type="entry name" value="rSAM_horseshoe"/>
</dbReference>
<dbReference type="STRING" id="338966.Ppro_0920"/>
<dbReference type="SFLD" id="SFLDG01123">
    <property type="entry name" value="methyltransferase_(Class_B)"/>
    <property type="match status" value="1"/>
</dbReference>
<dbReference type="AlphaFoldDB" id="A1AMH9"/>
<dbReference type="InterPro" id="IPR006158">
    <property type="entry name" value="Cobalamin-bd"/>
</dbReference>
<dbReference type="InterPro" id="IPR036724">
    <property type="entry name" value="Cobalamin-bd_sf"/>
</dbReference>
<dbReference type="SMART" id="SM00729">
    <property type="entry name" value="Elp3"/>
    <property type="match status" value="1"/>
</dbReference>
<evidence type="ECO:0000256" key="2">
    <source>
        <dbReference type="ARBA" id="ARBA00022691"/>
    </source>
</evidence>
<dbReference type="HOGENOM" id="CLU_021572_4_5_7"/>
<dbReference type="GO" id="GO:0051539">
    <property type="term" value="F:4 iron, 4 sulfur cluster binding"/>
    <property type="evidence" value="ECO:0007669"/>
    <property type="project" value="UniProtKB-KW"/>
</dbReference>
<organism evidence="8 9">
    <name type="scientific">Pelobacter propionicus (strain DSM 2379 / NBRC 103807 / OttBd1)</name>
    <dbReference type="NCBI Taxonomy" id="338966"/>
    <lineage>
        <taxon>Bacteria</taxon>
        <taxon>Pseudomonadati</taxon>
        <taxon>Thermodesulfobacteriota</taxon>
        <taxon>Desulfuromonadia</taxon>
        <taxon>Desulfuromonadales</taxon>
        <taxon>Desulfuromonadaceae</taxon>
        <taxon>Pelobacter</taxon>
    </lineage>
</organism>
<evidence type="ECO:0000256" key="5">
    <source>
        <dbReference type="ARBA" id="ARBA00023014"/>
    </source>
</evidence>
<dbReference type="GO" id="GO:0003824">
    <property type="term" value="F:catalytic activity"/>
    <property type="evidence" value="ECO:0007669"/>
    <property type="project" value="InterPro"/>
</dbReference>
<evidence type="ECO:0000256" key="4">
    <source>
        <dbReference type="ARBA" id="ARBA00023004"/>
    </source>
</evidence>
<dbReference type="PANTHER" id="PTHR43409">
    <property type="entry name" value="ANAEROBIC MAGNESIUM-PROTOPORPHYRIN IX MONOMETHYL ESTER CYCLASE-RELATED"/>
    <property type="match status" value="1"/>
</dbReference>
<dbReference type="eggNOG" id="COG1032">
    <property type="taxonomic scope" value="Bacteria"/>
</dbReference>
<feature type="domain" description="B12-binding" evidence="6">
    <location>
        <begin position="1"/>
        <end position="142"/>
    </location>
</feature>
<dbReference type="EMBL" id="CP000482">
    <property type="protein sequence ID" value="ABK98549.1"/>
    <property type="molecule type" value="Genomic_DNA"/>
</dbReference>
<dbReference type="PANTHER" id="PTHR43409:SF16">
    <property type="entry name" value="SLR0320 PROTEIN"/>
    <property type="match status" value="1"/>
</dbReference>
<dbReference type="Gene3D" id="3.80.30.20">
    <property type="entry name" value="tm_1862 like domain"/>
    <property type="match status" value="1"/>
</dbReference>
<dbReference type="InterPro" id="IPR058240">
    <property type="entry name" value="rSAM_sf"/>
</dbReference>
<reference evidence="8 9" key="1">
    <citation type="submission" date="2006-10" db="EMBL/GenBank/DDBJ databases">
        <title>Complete sequence of chromosome of Pelobacter propionicus DSM 2379.</title>
        <authorList>
            <consortium name="US DOE Joint Genome Institute"/>
            <person name="Copeland A."/>
            <person name="Lucas S."/>
            <person name="Lapidus A."/>
            <person name="Barry K."/>
            <person name="Detter J.C."/>
            <person name="Glavina del Rio T."/>
            <person name="Hammon N."/>
            <person name="Israni S."/>
            <person name="Dalin E."/>
            <person name="Tice H."/>
            <person name="Pitluck S."/>
            <person name="Saunders E."/>
            <person name="Brettin T."/>
            <person name="Bruce D."/>
            <person name="Han C."/>
            <person name="Tapia R."/>
            <person name="Schmutz J."/>
            <person name="Larimer F."/>
            <person name="Land M."/>
            <person name="Hauser L."/>
            <person name="Kyrpides N."/>
            <person name="Kim E."/>
            <person name="Lovley D."/>
            <person name="Richardson P."/>
        </authorList>
    </citation>
    <scope>NUCLEOTIDE SEQUENCE [LARGE SCALE GENOMIC DNA]</scope>
    <source>
        <strain evidence="9">DSM 2379 / NBRC 103807 / OttBd1</strain>
    </source>
</reference>
<dbReference type="InterPro" id="IPR051198">
    <property type="entry name" value="BchE-like"/>
</dbReference>
<accession>A1AMH9</accession>
<evidence type="ECO:0000256" key="3">
    <source>
        <dbReference type="ARBA" id="ARBA00022723"/>
    </source>
</evidence>
<dbReference type="SFLD" id="SFLDG01082">
    <property type="entry name" value="B12-binding_domain_containing"/>
    <property type="match status" value="1"/>
</dbReference>